<comment type="similarity">
    <text evidence="3">Belongs to the glycosyltransferase group 1 family. Glycosyltransferase 4 subfamily.</text>
</comment>
<evidence type="ECO:0000256" key="7">
    <source>
        <dbReference type="ARBA" id="ARBA00023136"/>
    </source>
</evidence>
<dbReference type="AlphaFoldDB" id="A0ABD2XUD4"/>
<reference evidence="9 10" key="1">
    <citation type="submission" date="2024-11" db="EMBL/GenBank/DDBJ databases">
        <title>A near-complete genome assembly of Cinchona calisaya.</title>
        <authorList>
            <person name="Lian D.C."/>
            <person name="Zhao X.W."/>
            <person name="Wei L."/>
        </authorList>
    </citation>
    <scope>NUCLEOTIDE SEQUENCE [LARGE SCALE GENOMIC DNA]</scope>
    <source>
        <tissue evidence="9">Nenye</tissue>
    </source>
</reference>
<dbReference type="Proteomes" id="UP001630127">
    <property type="component" value="Unassembled WGS sequence"/>
</dbReference>
<evidence type="ECO:0000256" key="1">
    <source>
        <dbReference type="ARBA" id="ARBA00004229"/>
    </source>
</evidence>
<comment type="subcellular location">
    <subcellularLocation>
        <location evidence="2">Membrane</location>
    </subcellularLocation>
    <subcellularLocation>
        <location evidence="1">Plastid</location>
        <location evidence="1">Chloroplast</location>
    </subcellularLocation>
</comment>
<evidence type="ECO:0000256" key="8">
    <source>
        <dbReference type="SAM" id="MobiDB-lite"/>
    </source>
</evidence>
<sequence length="123" mass="13756">MDAQAPVVEPNPEENSEDEPEKNQGDDLGVDPVIDIEDDPEEDPTCGSGYAQFPNCRTYDNAKGFVEATNKALNDEPSPLIDDQLHELSWEAATEQFLKVTKEADKFTFQAIHVHIFEFAQES</sequence>
<dbReference type="PANTHER" id="PTHR46132:SF1">
    <property type="entry name" value="DIGALACTOSYLDIACYLGLYCEROL SYNTHASE 2, CHLOROPLASTIC"/>
    <property type="match status" value="1"/>
</dbReference>
<name>A0ABD2XUD4_9GENT</name>
<dbReference type="InterPro" id="IPR044525">
    <property type="entry name" value="DGDG1/2"/>
</dbReference>
<evidence type="ECO:0000313" key="9">
    <source>
        <dbReference type="EMBL" id="KAL3498316.1"/>
    </source>
</evidence>
<keyword evidence="6" id="KW-0808">Transferase</keyword>
<feature type="compositionally biased region" description="Acidic residues" evidence="8">
    <location>
        <begin position="11"/>
        <end position="20"/>
    </location>
</feature>
<evidence type="ECO:0000256" key="2">
    <source>
        <dbReference type="ARBA" id="ARBA00004370"/>
    </source>
</evidence>
<keyword evidence="10" id="KW-1185">Reference proteome</keyword>
<dbReference type="GO" id="GO:0009507">
    <property type="term" value="C:chloroplast"/>
    <property type="evidence" value="ECO:0007669"/>
    <property type="project" value="UniProtKB-SubCell"/>
</dbReference>
<dbReference type="EMBL" id="JBJUIK010000017">
    <property type="protein sequence ID" value="KAL3498316.1"/>
    <property type="molecule type" value="Genomic_DNA"/>
</dbReference>
<feature type="region of interest" description="Disordered" evidence="8">
    <location>
        <begin position="1"/>
        <end position="46"/>
    </location>
</feature>
<keyword evidence="4" id="KW-0150">Chloroplast</keyword>
<feature type="compositionally biased region" description="Low complexity" evidence="8">
    <location>
        <begin position="1"/>
        <end position="10"/>
    </location>
</feature>
<organism evidence="9 10">
    <name type="scientific">Cinchona calisaya</name>
    <dbReference type="NCBI Taxonomy" id="153742"/>
    <lineage>
        <taxon>Eukaryota</taxon>
        <taxon>Viridiplantae</taxon>
        <taxon>Streptophyta</taxon>
        <taxon>Embryophyta</taxon>
        <taxon>Tracheophyta</taxon>
        <taxon>Spermatophyta</taxon>
        <taxon>Magnoliopsida</taxon>
        <taxon>eudicotyledons</taxon>
        <taxon>Gunneridae</taxon>
        <taxon>Pentapetalae</taxon>
        <taxon>asterids</taxon>
        <taxon>lamiids</taxon>
        <taxon>Gentianales</taxon>
        <taxon>Rubiaceae</taxon>
        <taxon>Cinchonoideae</taxon>
        <taxon>Cinchoneae</taxon>
        <taxon>Cinchona</taxon>
    </lineage>
</organism>
<dbReference type="PANTHER" id="PTHR46132">
    <property type="entry name" value="DIGALACTOSYLDIACYLGLYCEROL SYNTHASE 2, CHLOROPLASTIC"/>
    <property type="match status" value="1"/>
</dbReference>
<evidence type="ECO:0000256" key="5">
    <source>
        <dbReference type="ARBA" id="ARBA00022640"/>
    </source>
</evidence>
<keyword evidence="5" id="KW-0934">Plastid</keyword>
<proteinExistence type="inferred from homology"/>
<evidence type="ECO:0000256" key="6">
    <source>
        <dbReference type="ARBA" id="ARBA00022679"/>
    </source>
</evidence>
<dbReference type="GO" id="GO:0016740">
    <property type="term" value="F:transferase activity"/>
    <property type="evidence" value="ECO:0007669"/>
    <property type="project" value="UniProtKB-KW"/>
</dbReference>
<evidence type="ECO:0000256" key="4">
    <source>
        <dbReference type="ARBA" id="ARBA00022528"/>
    </source>
</evidence>
<evidence type="ECO:0000313" key="10">
    <source>
        <dbReference type="Proteomes" id="UP001630127"/>
    </source>
</evidence>
<protein>
    <submittedName>
        <fullName evidence="9">Uncharacterized protein</fullName>
    </submittedName>
</protein>
<gene>
    <name evidence="9" type="ORF">ACH5RR_041048</name>
</gene>
<keyword evidence="7" id="KW-0472">Membrane</keyword>
<evidence type="ECO:0000256" key="3">
    <source>
        <dbReference type="ARBA" id="ARBA00009481"/>
    </source>
</evidence>
<accession>A0ABD2XUD4</accession>
<dbReference type="GO" id="GO:0016020">
    <property type="term" value="C:membrane"/>
    <property type="evidence" value="ECO:0007669"/>
    <property type="project" value="UniProtKB-SubCell"/>
</dbReference>
<comment type="caution">
    <text evidence="9">The sequence shown here is derived from an EMBL/GenBank/DDBJ whole genome shotgun (WGS) entry which is preliminary data.</text>
</comment>
<feature type="compositionally biased region" description="Acidic residues" evidence="8">
    <location>
        <begin position="34"/>
        <end position="44"/>
    </location>
</feature>